<accession>A0ABW4LNP4</accession>
<organism evidence="1 2">
    <name type="scientific">Bacillus salitolerans</name>
    <dbReference type="NCBI Taxonomy" id="1437434"/>
    <lineage>
        <taxon>Bacteria</taxon>
        <taxon>Bacillati</taxon>
        <taxon>Bacillota</taxon>
        <taxon>Bacilli</taxon>
        <taxon>Bacillales</taxon>
        <taxon>Bacillaceae</taxon>
        <taxon>Bacillus</taxon>
    </lineage>
</organism>
<gene>
    <name evidence="1" type="ORF">ACFSCX_06120</name>
</gene>
<keyword evidence="2" id="KW-1185">Reference proteome</keyword>
<dbReference type="RefSeq" id="WP_377927284.1">
    <property type="nucleotide sequence ID" value="NZ_JBHUEM010000005.1"/>
</dbReference>
<dbReference type="Proteomes" id="UP001597214">
    <property type="component" value="Unassembled WGS sequence"/>
</dbReference>
<dbReference type="Pfam" id="PF09388">
    <property type="entry name" value="SpoOE-like"/>
    <property type="match status" value="1"/>
</dbReference>
<dbReference type="Gene3D" id="4.10.280.10">
    <property type="entry name" value="Helix-loop-helix DNA-binding domain"/>
    <property type="match status" value="1"/>
</dbReference>
<dbReference type="PANTHER" id="PTHR41263">
    <property type="entry name" value="ASPARTYL-PHOSPHATE PHOSPHATASE YISI"/>
    <property type="match status" value="1"/>
</dbReference>
<protein>
    <submittedName>
        <fullName evidence="1">Spo0E family sporulation regulatory protein-aspartic acid phosphatase</fullName>
    </submittedName>
</protein>
<dbReference type="SUPFAM" id="SSF140500">
    <property type="entry name" value="BAS1536-like"/>
    <property type="match status" value="1"/>
</dbReference>
<evidence type="ECO:0000313" key="1">
    <source>
        <dbReference type="EMBL" id="MFD1736137.1"/>
    </source>
</evidence>
<dbReference type="PANTHER" id="PTHR41263:SF1">
    <property type="entry name" value="ASPARTYL-PHOSPHATE PHOSPHATASE YISI"/>
    <property type="match status" value="1"/>
</dbReference>
<sequence length="89" mass="10298">MTLLYLISQIEKKRQEMHQAASTFGFTHIKTIHCSQELDLLINNFLNLSQYQKTLAKTNHEKETTNESIINNDTLHSCVIHNGVLCQRL</sequence>
<dbReference type="InterPro" id="IPR018540">
    <property type="entry name" value="Spo0E-like"/>
</dbReference>
<dbReference type="InterPro" id="IPR053028">
    <property type="entry name" value="Spo0E-like_phosphatase"/>
</dbReference>
<proteinExistence type="predicted"/>
<dbReference type="EMBL" id="JBHUEM010000005">
    <property type="protein sequence ID" value="MFD1736137.1"/>
    <property type="molecule type" value="Genomic_DNA"/>
</dbReference>
<reference evidence="2" key="1">
    <citation type="journal article" date="2019" name="Int. J. Syst. Evol. Microbiol.">
        <title>The Global Catalogue of Microorganisms (GCM) 10K type strain sequencing project: providing services to taxonomists for standard genome sequencing and annotation.</title>
        <authorList>
            <consortium name="The Broad Institute Genomics Platform"/>
            <consortium name="The Broad Institute Genome Sequencing Center for Infectious Disease"/>
            <person name="Wu L."/>
            <person name="Ma J."/>
        </authorList>
    </citation>
    <scope>NUCLEOTIDE SEQUENCE [LARGE SCALE GENOMIC DNA]</scope>
    <source>
        <strain evidence="2">CCUG 49339</strain>
    </source>
</reference>
<evidence type="ECO:0000313" key="2">
    <source>
        <dbReference type="Proteomes" id="UP001597214"/>
    </source>
</evidence>
<comment type="caution">
    <text evidence="1">The sequence shown here is derived from an EMBL/GenBank/DDBJ whole genome shotgun (WGS) entry which is preliminary data.</text>
</comment>
<dbReference type="InterPro" id="IPR036638">
    <property type="entry name" value="HLH_DNA-bd_sf"/>
</dbReference>
<name>A0ABW4LNP4_9BACI</name>
<dbReference type="InterPro" id="IPR037208">
    <property type="entry name" value="Spo0E-like_sf"/>
</dbReference>